<dbReference type="Gene3D" id="3.40.50.1440">
    <property type="entry name" value="Tubulin/FtsZ, GTPase domain"/>
    <property type="match status" value="1"/>
</dbReference>
<dbReference type="InParanoid" id="K3WCH0"/>
<dbReference type="Proteomes" id="UP000019132">
    <property type="component" value="Unassembled WGS sequence"/>
</dbReference>
<keyword evidence="2 5" id="KW-0493">Microtubule</keyword>
<dbReference type="SUPFAM" id="SSF52490">
    <property type="entry name" value="Tubulin nucleotide-binding domain-like"/>
    <property type="match status" value="1"/>
</dbReference>
<evidence type="ECO:0000256" key="3">
    <source>
        <dbReference type="ARBA" id="ARBA00022741"/>
    </source>
</evidence>
<dbReference type="FunCoup" id="K3WCH0">
    <property type="interactions" value="11"/>
</dbReference>
<evidence type="ECO:0000313" key="7">
    <source>
        <dbReference type="EnsemblProtists" id="PYU1_T002661"/>
    </source>
</evidence>
<dbReference type="HOGENOM" id="CLU_015718_2_0_1"/>
<protein>
    <recommendedName>
        <fullName evidence="6">Tubulin/FtsZ GTPase domain-containing protein</fullName>
    </recommendedName>
</protein>
<dbReference type="Pfam" id="PF00091">
    <property type="entry name" value="Tubulin"/>
    <property type="match status" value="1"/>
</dbReference>
<reference evidence="7" key="3">
    <citation type="submission" date="2015-02" db="UniProtKB">
        <authorList>
            <consortium name="EnsemblProtists"/>
        </authorList>
    </citation>
    <scope>IDENTIFICATION</scope>
    <source>
        <strain evidence="7">DAOM BR144</strain>
    </source>
</reference>
<dbReference type="STRING" id="431595.K3WCH0"/>
<feature type="domain" description="Tubulin/FtsZ GTPase" evidence="6">
    <location>
        <begin position="49"/>
        <end position="270"/>
    </location>
</feature>
<dbReference type="InterPro" id="IPR017975">
    <property type="entry name" value="Tubulin_CS"/>
</dbReference>
<dbReference type="InterPro" id="IPR000217">
    <property type="entry name" value="Tubulin"/>
</dbReference>
<keyword evidence="4 5" id="KW-0342">GTP-binding</keyword>
<dbReference type="GO" id="GO:0007017">
    <property type="term" value="P:microtubule-based process"/>
    <property type="evidence" value="ECO:0007669"/>
    <property type="project" value="InterPro"/>
</dbReference>
<dbReference type="SMART" id="SM00864">
    <property type="entry name" value="Tubulin"/>
    <property type="match status" value="1"/>
</dbReference>
<proteinExistence type="inferred from homology"/>
<evidence type="ECO:0000259" key="6">
    <source>
        <dbReference type="SMART" id="SM00864"/>
    </source>
</evidence>
<name>K3WCH0_GLOUD</name>
<dbReference type="EnsemblProtists" id="PYU1_T002661">
    <property type="protein sequence ID" value="PYU1_T002661"/>
    <property type="gene ID" value="PYU1_G002658"/>
</dbReference>
<evidence type="ECO:0000256" key="5">
    <source>
        <dbReference type="RuleBase" id="RU000352"/>
    </source>
</evidence>
<dbReference type="eggNOG" id="KOG1374">
    <property type="taxonomic scope" value="Eukaryota"/>
</dbReference>
<dbReference type="VEuPathDB" id="FungiDB:PYU1_G002658"/>
<sequence>MLTVQIGQCGNQLGHALFQKLADESSPRDALFRRAGDSAFFRSAASYASDCSIATSDDDKRAARAVLIDMEPKVIQQCLKQTSAVPARRTMTSRVLSSPLSPLQSAGLQWQYDASNTFTKQSGSGNNWAYGYTVHGTQNQSDLLDLIQTELERCDLHKGFLVLQSVAGGTGSGLGSFLTEQLADHYPSSYLLNTVVWPYHSGEVIVQNYNALLTMASLSAVSHGILVLQNDSANAICQKLLRIKSPSFQEMNSVLANHLASAFLPVEARGDGEHEPIGTICQELCQHPVRVCSK</sequence>
<evidence type="ECO:0000256" key="1">
    <source>
        <dbReference type="ARBA" id="ARBA00009636"/>
    </source>
</evidence>
<accession>K3WCH0</accession>
<dbReference type="GO" id="GO:0005874">
    <property type="term" value="C:microtubule"/>
    <property type="evidence" value="ECO:0007669"/>
    <property type="project" value="UniProtKB-KW"/>
</dbReference>
<evidence type="ECO:0000256" key="2">
    <source>
        <dbReference type="ARBA" id="ARBA00022701"/>
    </source>
</evidence>
<dbReference type="PROSITE" id="PS00227">
    <property type="entry name" value="TUBULIN"/>
    <property type="match status" value="1"/>
</dbReference>
<dbReference type="InterPro" id="IPR036525">
    <property type="entry name" value="Tubulin/FtsZ_GTPase_sf"/>
</dbReference>
<dbReference type="PANTHER" id="PTHR11588">
    <property type="entry name" value="TUBULIN"/>
    <property type="match status" value="1"/>
</dbReference>
<dbReference type="EMBL" id="GL376628">
    <property type="status" value="NOT_ANNOTATED_CDS"/>
    <property type="molecule type" value="Genomic_DNA"/>
</dbReference>
<dbReference type="AlphaFoldDB" id="K3WCH0"/>
<reference evidence="8" key="2">
    <citation type="submission" date="2010-04" db="EMBL/GenBank/DDBJ databases">
        <authorList>
            <person name="Buell R."/>
            <person name="Hamilton J."/>
            <person name="Hostetler J."/>
        </authorList>
    </citation>
    <scope>NUCLEOTIDE SEQUENCE [LARGE SCALE GENOMIC DNA]</scope>
    <source>
        <strain evidence="8">DAOM:BR144</strain>
    </source>
</reference>
<dbReference type="PRINTS" id="PR01161">
    <property type="entry name" value="TUBULIN"/>
</dbReference>
<dbReference type="CDD" id="cd02189">
    <property type="entry name" value="delta_zeta_tubulin-like"/>
    <property type="match status" value="1"/>
</dbReference>
<dbReference type="OMA" id="SNDNFLM"/>
<organism evidence="7 8">
    <name type="scientific">Globisporangium ultimum (strain ATCC 200006 / CBS 805.95 / DAOM BR144)</name>
    <name type="common">Pythium ultimum</name>
    <dbReference type="NCBI Taxonomy" id="431595"/>
    <lineage>
        <taxon>Eukaryota</taxon>
        <taxon>Sar</taxon>
        <taxon>Stramenopiles</taxon>
        <taxon>Oomycota</taxon>
        <taxon>Peronosporomycetes</taxon>
        <taxon>Pythiales</taxon>
        <taxon>Pythiaceae</taxon>
        <taxon>Globisporangium</taxon>
    </lineage>
</organism>
<reference evidence="8" key="1">
    <citation type="journal article" date="2010" name="Genome Biol.">
        <title>Genome sequence of the necrotrophic plant pathogen Pythium ultimum reveals original pathogenicity mechanisms and effector repertoire.</title>
        <authorList>
            <person name="Levesque C.A."/>
            <person name="Brouwer H."/>
            <person name="Cano L."/>
            <person name="Hamilton J.P."/>
            <person name="Holt C."/>
            <person name="Huitema E."/>
            <person name="Raffaele S."/>
            <person name="Robideau G.P."/>
            <person name="Thines M."/>
            <person name="Win J."/>
            <person name="Zerillo M.M."/>
            <person name="Beakes G.W."/>
            <person name="Boore J.L."/>
            <person name="Busam D."/>
            <person name="Dumas B."/>
            <person name="Ferriera S."/>
            <person name="Fuerstenberg S.I."/>
            <person name="Gachon C.M."/>
            <person name="Gaulin E."/>
            <person name="Govers F."/>
            <person name="Grenville-Briggs L."/>
            <person name="Horner N."/>
            <person name="Hostetler J."/>
            <person name="Jiang R.H."/>
            <person name="Johnson J."/>
            <person name="Krajaejun T."/>
            <person name="Lin H."/>
            <person name="Meijer H.J."/>
            <person name="Moore B."/>
            <person name="Morris P."/>
            <person name="Phuntmart V."/>
            <person name="Puiu D."/>
            <person name="Shetty J."/>
            <person name="Stajich J.E."/>
            <person name="Tripathy S."/>
            <person name="Wawra S."/>
            <person name="van West P."/>
            <person name="Whitty B.R."/>
            <person name="Coutinho P.M."/>
            <person name="Henrissat B."/>
            <person name="Martin F."/>
            <person name="Thomas P.D."/>
            <person name="Tyler B.M."/>
            <person name="De Vries R.P."/>
            <person name="Kamoun S."/>
            <person name="Yandell M."/>
            <person name="Tisserat N."/>
            <person name="Buell C.R."/>
        </authorList>
    </citation>
    <scope>NUCLEOTIDE SEQUENCE</scope>
    <source>
        <strain evidence="8">DAOM:BR144</strain>
    </source>
</reference>
<comment type="similarity">
    <text evidence="1 5">Belongs to the tubulin family.</text>
</comment>
<keyword evidence="8" id="KW-1185">Reference proteome</keyword>
<dbReference type="InterPro" id="IPR003008">
    <property type="entry name" value="Tubulin_FtsZ_GTPase"/>
</dbReference>
<keyword evidence="3 5" id="KW-0547">Nucleotide-binding</keyword>
<evidence type="ECO:0000256" key="4">
    <source>
        <dbReference type="ARBA" id="ARBA00023134"/>
    </source>
</evidence>
<evidence type="ECO:0000313" key="8">
    <source>
        <dbReference type="Proteomes" id="UP000019132"/>
    </source>
</evidence>
<dbReference type="GO" id="GO:0005525">
    <property type="term" value="F:GTP binding"/>
    <property type="evidence" value="ECO:0007669"/>
    <property type="project" value="UniProtKB-UniRule"/>
</dbReference>